<evidence type="ECO:0000256" key="1">
    <source>
        <dbReference type="ARBA" id="ARBA00004496"/>
    </source>
</evidence>
<keyword evidence="8" id="KW-0472">Membrane</keyword>
<dbReference type="STRING" id="35722.A0A0B7NI57"/>
<sequence>MKKKCRLTYKRIIPRYYGKNTDETVSKRRDAVAYWLALTGVCIAHMDGLRLEHLAKLMFKRKGANVSIFGAICKSGSHYSEKKLYLPLGVENELQLVRNLRPPRGRVLPAFFDNASIHKAAALIEDWVGQRGYKLLFLPPYFPFLNRIKEFWSKLKTVFTVELGQFYEKSKTAGTVSVTMKRMTATRLVKASKVKKEMPKGGGTVVASTENDSVEYPCLIRAVYRKNKISTIIAPDDFDKFQNAYSTIIRAYMDSLKKKDRSKKVKKVTK</sequence>
<dbReference type="InterPro" id="IPR038717">
    <property type="entry name" value="Tc1-like_DDE_dom"/>
</dbReference>
<dbReference type="PANTHER" id="PTHR12013">
    <property type="entry name" value="SIGNAL RECOGNITION PARTICLE 14 KD PROTEIN"/>
    <property type="match status" value="1"/>
</dbReference>
<keyword evidence="5 7" id="KW-0733">Signal recognition particle</keyword>
<dbReference type="GO" id="GO:0005786">
    <property type="term" value="C:signal recognition particle, endoplasmic reticulum targeting"/>
    <property type="evidence" value="ECO:0007669"/>
    <property type="project" value="UniProtKB-UniRule"/>
</dbReference>
<keyword evidence="8" id="KW-1133">Transmembrane helix</keyword>
<evidence type="ECO:0000256" key="3">
    <source>
        <dbReference type="ARBA" id="ARBA00022490"/>
    </source>
</evidence>
<evidence type="ECO:0000256" key="4">
    <source>
        <dbReference type="ARBA" id="ARBA00022884"/>
    </source>
</evidence>
<evidence type="ECO:0000256" key="6">
    <source>
        <dbReference type="ARBA" id="ARBA00023274"/>
    </source>
</evidence>
<comment type="subcellular location">
    <subcellularLocation>
        <location evidence="1 7">Cytoplasm</location>
    </subcellularLocation>
</comment>
<evidence type="ECO:0000259" key="9">
    <source>
        <dbReference type="Pfam" id="PF13358"/>
    </source>
</evidence>
<comment type="function">
    <text evidence="7">Component of the signal recognition particle (SRP) complex, a ribonucleoprotein complex that mediates the cotranslational targeting of secretory and membrane proteins to the endoplasmic reticulum (ER).</text>
</comment>
<dbReference type="Proteomes" id="UP000054107">
    <property type="component" value="Unassembled WGS sequence"/>
</dbReference>
<reference evidence="10 11" key="1">
    <citation type="submission" date="2014-09" db="EMBL/GenBank/DDBJ databases">
        <authorList>
            <person name="Ellenberger Sabrina"/>
        </authorList>
    </citation>
    <scope>NUCLEOTIDE SEQUENCE [LARGE SCALE GENOMIC DNA]</scope>
    <source>
        <strain evidence="10 11">CBS 412.66</strain>
    </source>
</reference>
<protein>
    <recommendedName>
        <fullName evidence="7">Signal recognition particle subunit SRP14</fullName>
    </recommendedName>
    <alternativeName>
        <fullName evidence="7">Signal recognition particle 14 kDa protein</fullName>
    </alternativeName>
</protein>
<evidence type="ECO:0000313" key="10">
    <source>
        <dbReference type="EMBL" id="CEP14606.1"/>
    </source>
</evidence>
<dbReference type="Pfam" id="PF02290">
    <property type="entry name" value="SRP14"/>
    <property type="match status" value="1"/>
</dbReference>
<accession>A0A0B7NI57</accession>
<dbReference type="EMBL" id="LN731588">
    <property type="protein sequence ID" value="CEP14606.1"/>
    <property type="molecule type" value="Genomic_DNA"/>
</dbReference>
<dbReference type="GO" id="GO:0008312">
    <property type="term" value="F:7S RNA binding"/>
    <property type="evidence" value="ECO:0007669"/>
    <property type="project" value="UniProtKB-UniRule"/>
</dbReference>
<keyword evidence="11" id="KW-1185">Reference proteome</keyword>
<evidence type="ECO:0000256" key="5">
    <source>
        <dbReference type="ARBA" id="ARBA00023135"/>
    </source>
</evidence>
<proteinExistence type="inferred from homology"/>
<evidence type="ECO:0000313" key="11">
    <source>
        <dbReference type="Proteomes" id="UP000054107"/>
    </source>
</evidence>
<keyword evidence="8" id="KW-0812">Transmembrane</keyword>
<evidence type="ECO:0000256" key="8">
    <source>
        <dbReference type="SAM" id="Phobius"/>
    </source>
</evidence>
<feature type="transmembrane region" description="Helical" evidence="8">
    <location>
        <begin position="32"/>
        <end position="51"/>
    </location>
</feature>
<organism evidence="10 11">
    <name type="scientific">Parasitella parasitica</name>
    <dbReference type="NCBI Taxonomy" id="35722"/>
    <lineage>
        <taxon>Eukaryota</taxon>
        <taxon>Fungi</taxon>
        <taxon>Fungi incertae sedis</taxon>
        <taxon>Mucoromycota</taxon>
        <taxon>Mucoromycotina</taxon>
        <taxon>Mucoromycetes</taxon>
        <taxon>Mucorales</taxon>
        <taxon>Mucorineae</taxon>
        <taxon>Mucoraceae</taxon>
        <taxon>Parasitella</taxon>
    </lineage>
</organism>
<dbReference type="InterPro" id="IPR003210">
    <property type="entry name" value="Signal_recog_particle_SRP14"/>
</dbReference>
<feature type="domain" description="Tc1-like transposase DDE" evidence="9">
    <location>
        <begin position="62"/>
        <end position="157"/>
    </location>
</feature>
<dbReference type="AlphaFoldDB" id="A0A0B7NI57"/>
<gene>
    <name evidence="10" type="primary">PARPA_08802.1 scaffold 34807</name>
</gene>
<dbReference type="Gene3D" id="3.30.720.10">
    <property type="entry name" value="Signal recognition particle alu RNA binding heterodimer, srp9/1"/>
    <property type="match status" value="1"/>
</dbReference>
<keyword evidence="4 7" id="KW-0694">RNA-binding</keyword>
<keyword evidence="3 7" id="KW-0963">Cytoplasm</keyword>
<comment type="subunit">
    <text evidence="7">Component of a fungal signal recognition particle (SRP) complex that consists of a 7SL RNA molecule (scR1) and at least six protein subunits: SRP72, SRP68, SRP54, SEC65, SRP21 and SRP14.</text>
</comment>
<dbReference type="SUPFAM" id="SSF54762">
    <property type="entry name" value="Signal recognition particle alu RNA binding heterodimer, SRP9/14"/>
    <property type="match status" value="1"/>
</dbReference>
<name>A0A0B7NI57_9FUNG</name>
<comment type="similarity">
    <text evidence="2 7">Belongs to the SRP14 family.</text>
</comment>
<dbReference type="GO" id="GO:0006614">
    <property type="term" value="P:SRP-dependent cotranslational protein targeting to membrane"/>
    <property type="evidence" value="ECO:0007669"/>
    <property type="project" value="UniProtKB-UniRule"/>
</dbReference>
<dbReference type="InterPro" id="IPR009018">
    <property type="entry name" value="Signal_recog_particle_SRP9/14"/>
</dbReference>
<evidence type="ECO:0000256" key="2">
    <source>
        <dbReference type="ARBA" id="ARBA00010349"/>
    </source>
</evidence>
<dbReference type="GO" id="GO:0030942">
    <property type="term" value="F:endoplasmic reticulum signal peptide binding"/>
    <property type="evidence" value="ECO:0007669"/>
    <property type="project" value="UniProtKB-UniRule"/>
</dbReference>
<evidence type="ECO:0000256" key="7">
    <source>
        <dbReference type="RuleBase" id="RU368100"/>
    </source>
</evidence>
<dbReference type="OrthoDB" id="19209at2759"/>
<keyword evidence="6 7" id="KW-0687">Ribonucleoprotein</keyword>
<dbReference type="Pfam" id="PF13358">
    <property type="entry name" value="DDE_3"/>
    <property type="match status" value="1"/>
</dbReference>